<gene>
    <name evidence="1" type="ORF">A1O5_00403</name>
</gene>
<dbReference type="HOGENOM" id="CLU_048604_0_0_1"/>
<dbReference type="AlphaFoldDB" id="W9XEZ1"/>
<reference evidence="1 2" key="1">
    <citation type="submission" date="2013-03" db="EMBL/GenBank/DDBJ databases">
        <title>The Genome Sequence of Cladophialophora psammophila CBS 110553.</title>
        <authorList>
            <consortium name="The Broad Institute Genomics Platform"/>
            <person name="Cuomo C."/>
            <person name="de Hoog S."/>
            <person name="Gorbushina A."/>
            <person name="Walker B."/>
            <person name="Young S.K."/>
            <person name="Zeng Q."/>
            <person name="Gargeya S."/>
            <person name="Fitzgerald M."/>
            <person name="Haas B."/>
            <person name="Abouelleil A."/>
            <person name="Allen A.W."/>
            <person name="Alvarado L."/>
            <person name="Arachchi H.M."/>
            <person name="Berlin A.M."/>
            <person name="Chapman S.B."/>
            <person name="Gainer-Dewar J."/>
            <person name="Goldberg J."/>
            <person name="Griggs A."/>
            <person name="Gujja S."/>
            <person name="Hansen M."/>
            <person name="Howarth C."/>
            <person name="Imamovic A."/>
            <person name="Ireland A."/>
            <person name="Larimer J."/>
            <person name="McCowan C."/>
            <person name="Murphy C."/>
            <person name="Pearson M."/>
            <person name="Poon T.W."/>
            <person name="Priest M."/>
            <person name="Roberts A."/>
            <person name="Saif S."/>
            <person name="Shea T."/>
            <person name="Sisk P."/>
            <person name="Sykes S."/>
            <person name="Wortman J."/>
            <person name="Nusbaum C."/>
            <person name="Birren B."/>
        </authorList>
    </citation>
    <scope>NUCLEOTIDE SEQUENCE [LARGE SCALE GENOMIC DNA]</scope>
    <source>
        <strain evidence="1 2">CBS 110553</strain>
    </source>
</reference>
<dbReference type="STRING" id="1182543.W9XEZ1"/>
<evidence type="ECO:0000313" key="1">
    <source>
        <dbReference type="EMBL" id="EXJ75895.1"/>
    </source>
</evidence>
<name>W9XEZ1_9EURO</name>
<dbReference type="OrthoDB" id="4135854at2759"/>
<comment type="caution">
    <text evidence="1">The sequence shown here is derived from an EMBL/GenBank/DDBJ whole genome shotgun (WGS) entry which is preliminary data.</text>
</comment>
<dbReference type="EMBL" id="AMGX01000001">
    <property type="protein sequence ID" value="EXJ75895.1"/>
    <property type="molecule type" value="Genomic_DNA"/>
</dbReference>
<dbReference type="RefSeq" id="XP_007739212.1">
    <property type="nucleotide sequence ID" value="XM_007741022.1"/>
</dbReference>
<keyword evidence="2" id="KW-1185">Reference proteome</keyword>
<dbReference type="GeneID" id="19185139"/>
<proteinExistence type="predicted"/>
<sequence>MPELYKARWRHIGDAIAVRDLFQLYCRDEVSFQAMMFDAATHRSALQGKPAPLEYENRLVRAVRSNLHTLNTGIIVATAVLCNLKRMEGSHSLSHWVALKEMITLHGGLSSFTGDHIMFTKVVWTFVALPGPLTGFDFAPDLEDGLRDLNDLLRSRQKAIVDLLPTSEEEMDRLSDLRRIKVFRSSKLRNLLQTPSSEHPTERNCRLAVILFLASALMLHGDFDPATDSCIEAISQHLEEARDDASVSPVHLLWFVVRLSVSASIGERYAQIWTGVIRILTALHRLKPLVQDNAERLLFASLEIPESCGEIPATYGLDGELQIDAEPLRQDVHDRSVPAECFCELLWFTAPPNE</sequence>
<dbReference type="eggNOG" id="ENOG502T5K6">
    <property type="taxonomic scope" value="Eukaryota"/>
</dbReference>
<protein>
    <submittedName>
        <fullName evidence="1">Uncharacterized protein</fullName>
    </submittedName>
</protein>
<accession>W9XEZ1</accession>
<dbReference type="Proteomes" id="UP000019471">
    <property type="component" value="Unassembled WGS sequence"/>
</dbReference>
<evidence type="ECO:0000313" key="2">
    <source>
        <dbReference type="Proteomes" id="UP000019471"/>
    </source>
</evidence>
<organism evidence="1 2">
    <name type="scientific">Cladophialophora psammophila CBS 110553</name>
    <dbReference type="NCBI Taxonomy" id="1182543"/>
    <lineage>
        <taxon>Eukaryota</taxon>
        <taxon>Fungi</taxon>
        <taxon>Dikarya</taxon>
        <taxon>Ascomycota</taxon>
        <taxon>Pezizomycotina</taxon>
        <taxon>Eurotiomycetes</taxon>
        <taxon>Chaetothyriomycetidae</taxon>
        <taxon>Chaetothyriales</taxon>
        <taxon>Herpotrichiellaceae</taxon>
        <taxon>Cladophialophora</taxon>
    </lineage>
</organism>